<evidence type="ECO:0000259" key="7">
    <source>
        <dbReference type="PROSITE" id="PS52019"/>
    </source>
</evidence>
<dbReference type="InterPro" id="IPR016035">
    <property type="entry name" value="Acyl_Trfase/lysoPLipase"/>
</dbReference>
<dbReference type="PANTHER" id="PTHR45681">
    <property type="entry name" value="POLYKETIDE SYNTHASE 44-RELATED"/>
    <property type="match status" value="1"/>
</dbReference>
<dbReference type="Pfam" id="PF00501">
    <property type="entry name" value="AMP-binding"/>
    <property type="match status" value="1"/>
</dbReference>
<dbReference type="InterPro" id="IPR042099">
    <property type="entry name" value="ANL_N_sf"/>
</dbReference>
<keyword evidence="1" id="KW-0596">Phosphopantetheine</keyword>
<accession>A0A8K0EH73</accession>
<dbReference type="EMBL" id="OV696687">
    <property type="protein sequence ID" value="CAH1253043.1"/>
    <property type="molecule type" value="Genomic_DNA"/>
</dbReference>
<dbReference type="OrthoDB" id="329835at2759"/>
<dbReference type="Gene3D" id="3.40.50.720">
    <property type="entry name" value="NAD(P)-binding Rossmann-like Domain"/>
    <property type="match status" value="3"/>
</dbReference>
<feature type="domain" description="Ketosynthase family 3 (KS3)" evidence="6">
    <location>
        <begin position="7"/>
        <end position="433"/>
    </location>
</feature>
<dbReference type="Pfam" id="PF21089">
    <property type="entry name" value="PKS_DH_N"/>
    <property type="match status" value="1"/>
</dbReference>
<feature type="region of interest" description="C-terminal hotdog fold" evidence="5">
    <location>
        <begin position="1051"/>
        <end position="1203"/>
    </location>
</feature>
<name>A0A8K0EH73_BRALA</name>
<dbReference type="Pfam" id="PF02801">
    <property type="entry name" value="Ketoacyl-synt_C"/>
    <property type="match status" value="1"/>
</dbReference>
<dbReference type="InterPro" id="IPR057326">
    <property type="entry name" value="KR_dom"/>
</dbReference>
<dbReference type="InterPro" id="IPR032821">
    <property type="entry name" value="PKS_assoc"/>
</dbReference>
<dbReference type="PROSITE" id="PS52004">
    <property type="entry name" value="KS3_2"/>
    <property type="match status" value="1"/>
</dbReference>
<gene>
    <name evidence="8" type="primary">FASN</name>
    <name evidence="8" type="ORF">BLAG_LOCUS12946</name>
</gene>
<dbReference type="InterPro" id="IPR036291">
    <property type="entry name" value="NAD(P)-bd_dom_sf"/>
</dbReference>
<dbReference type="CDD" id="cd00833">
    <property type="entry name" value="PKS"/>
    <property type="match status" value="1"/>
</dbReference>
<comment type="catalytic activity">
    <reaction evidence="4">
        <text>holo-[ACP] + malonyl-CoA = malonyl-[ACP] + CoA</text>
        <dbReference type="Rhea" id="RHEA:41792"/>
        <dbReference type="Rhea" id="RHEA-COMP:9623"/>
        <dbReference type="Rhea" id="RHEA-COMP:9685"/>
        <dbReference type="ChEBI" id="CHEBI:57287"/>
        <dbReference type="ChEBI" id="CHEBI:57384"/>
        <dbReference type="ChEBI" id="CHEBI:64479"/>
        <dbReference type="ChEBI" id="CHEBI:78449"/>
        <dbReference type="EC" id="2.3.1.39"/>
    </reaction>
    <physiologicalReaction direction="left-to-right" evidence="4">
        <dbReference type="Rhea" id="RHEA:41793"/>
    </physiologicalReaction>
</comment>
<dbReference type="Gene3D" id="3.40.50.12780">
    <property type="entry name" value="N-terminal domain of ligase-like"/>
    <property type="match status" value="1"/>
</dbReference>
<dbReference type="GO" id="GO:0006633">
    <property type="term" value="P:fatty acid biosynthetic process"/>
    <property type="evidence" value="ECO:0007669"/>
    <property type="project" value="UniProtKB-UniPathway"/>
</dbReference>
<dbReference type="SUPFAM" id="SSF55048">
    <property type="entry name" value="Probable ACP-binding domain of malonyl-CoA ACP transacylase"/>
    <property type="match status" value="1"/>
</dbReference>
<dbReference type="Gene3D" id="3.10.129.110">
    <property type="entry name" value="Polyketide synthase dehydratase"/>
    <property type="match status" value="1"/>
</dbReference>
<dbReference type="InterPro" id="IPR016039">
    <property type="entry name" value="Thiolase-like"/>
</dbReference>
<sequence length="2757" mass="303484">MAVPTEEDSIAIVGLWCRFPHADSPDDFWKVLINGEDCMEEIPPDRWSQDAWYSPDKNAPGKMFVQRAGFVQGYKLFDPSLFGLRDEEASRMDPQQRFMLECSYKAFENAGITMEELHGSDTGVFVGLMSTEYQTDGDIDLTQTTSHSITGTASSLVAARVSYTFNLTGPALTVDTACSSGLYAVHLGCQAINTGDCSMAVCGGVSFILRPNMFVSLCRAGMASPDGRCKPFSAAADGYARGEGCGVVVLKKLSKALENNDHIWGVIHTGVNQDGRTTIPITAPSQSQQEKLLRNIFEHYKFDPHHIDYIEAHGTGTPVGDPVEANSLGNVIGKARKADDGPVLLGSVKGNIGHLESAAGLAGLIKVLLMMKHKKIVPNVHFDRPNPNIDFDNLRLYVPTEVLDWTLRGKDRRLACVNSFGFGGSNSHALVEHFPQYDDDSPDNTNKEQGKMHIVAVSARKRESLRLSVEDLITYLEQNPDTSIERLAYTSTVRRTHHNFRIAVSGGSVEDIKRSLENAVAGIGGLVRTRTIRRKSGRGDGSEPDKRVIFVFGGQGTLWEGVCLDLMDKEPVFKKKLTEVDGLLRPYVEWSLLDKLSNKEEFHVPIVAQAIIFATQVALFALWQSWGITPDTILGHSVGEVAAAHCSGSLSLPEAVRVIYHRGRLQNEVTGGKMLVVGNLPVMKVLDMCSNVSGKVGLAAENSASSCTLSGDDDAVDELHAILRKTNENGQLFLRELDVQAAYHSHHMEPIREELELVLRDLRGQPPSIETYSTVTGKRATRTDFVTGEYWERNVRQPVMFRSAMSEALHREKRNIVVEVGPKAALRSNIKQIASGVMLTYVASIKPNQEHPSILRSLCDLYQAGLMPAWDAFFVKGRYTPTDVPRYQFDRKPLWFETEKAVARRQGRDLGSGFTHPFLAHVSASPPLYKCSISKQRSPYLYDHVFDDTVVVPGAHYFELGLAACIQVITPRQPVSNCSTRVEYLTPVTVGAQGGTIDISIALEHDEDLRQVHFEERTERALHARGTVTYGQEKQQTIGSLDVDDVRHRCNNTISHDDLYSKIETTGFYYGPTLSRLHECRYGDGPGGKEAIALIDVHDIVANDMHSCCIHPAIHDCLLQVHFLLGMDTAQKAAGRRGSFLPVSIESVVVAKPPEQQMWVYAKQSRRTAETMTSNGVIVGMDGQVILELRGLTFRAWREGSPSSFEDMIYTTGWTGHPSDWKGKIGPELITKTCQLKCLVLEDECGIMDHIKPLVSSESVFIPLRDIKGIDYVNDEQALQKMLRASNVNLADVDVVLHCCGVSLLEAQTTDTDSLDARIQLACASLRQLIKMAIANGETVPLKIVTRNVQFSMWQEIPSSLLNDKSSVSLIDLAGTPLWGLVRCAIREAAYPSLQLVELSTGDHREVHTLLHELVAEELKSYTEIMFVQSSKYFLEIQSSTLHAETAIHRTNRGEIGCRLKIQTTDTMKPSKLHAVYEGNLEQTLAGADNSVIVNVQQFHVHPESLYPVTRESEDGIVVHWSANNNQDWDLLGLDFVGTVTKAPEKCKLRVGDFVVGIYPAVASSMVSLPASVVHKLADLPVLRDTPCLSYFVLAWEVLVNQLHIKPKQRIVVIDGQTESVKTQVIAAVASALRATCEMMTSTDGHTGTMEKAYDVGIVVGSRKLARSQLPDVITTDGRVVYICGQMSDQERSGTKSRWIRSDVMIMEINTCAVFQEANLKVIMPKVFKWLSHSLPQHTRITLPVTNAHLLPSLLHKGEAENDGNVADESLQVVRLDGPDLPVICTRQTLFRKDASYIIVGGLTGLGFLTVRFLAERGAGHIATMSRSHPKQDVAAELKALEDTLGTKILCLQSDVSSYDSVKCALAELQTSLPNIPLKGIFHSAVVISDGILINQNHAQFQRGMGAKVSGTWNLHLATRHLNLDYFVGFSSVSSVLGNGGQTSYGAANAVLDAIVHLRRQLGLSGQVINWGALQLGLLERDTKVAKFLEQRGILQIDKDSICKSLETCLVANPAQISVVHLDRPKFRQFLQGLPDFKRLESVLGGPAESNPDNDALVTSVTVGNLSKMDKRAQQKSLGDFTRLIFVKLLGAEDETVNMYTSVVNVGMDSQLALNAQSIFKKQLNVDVPVVVLLSQESTVQSISDVVYNQLKETITESGPIAPPRRHRNRPTKFRSKRMISFNDQDGHQEILPTEDVLKSVGHLHKLFEKQVFRTPSHTAIITSSNIVSYSQLNQSVQHLATALVELKHGGRNAQVMNTGGFSGMSMSAVSMTLIAAMRFKSTLKGSHENVGVCLSSSEAAPCVILAIWKAGYTFVPLCLQEEAEQLQQFVRSCDLQVIVVDQETRSNLLTKLGSFSGHIVTVPLVQTGMDGNKCTTSPLMPARKAFVMRDTHSNKQGTVSGNHVGLLNRLTWMWDNLPVRANDVGCLTSPLTSIEALYEMFMSLLVGSPLLILPESTVNDPVKLLSALERHRVTRVGGIRGEVWDDILQQVQSQSGHDLHLTHLLQPVPAADKSLASRLQNVLPDTQLTVMLSSLHAYSAVLYTQDLQDHHPNDDNIPSLALVHKTAAHILDEQGRCLGPNQVGELFISAPGLLNTDRVVTDQDGGSGTGDDVVGTGLQAWWREDGTIQLQGGSELTNKAPSDGLESAIQADYERCMMDMKRGASFIKKTAKNAEHKRFVRLHLDPSNPTHADISWGPSKQLQTGSLPVREITGTNTVESTIVVSTAKRTYYFKTTDVETLELWTDGLQHLQAMML</sequence>
<dbReference type="InterPro" id="IPR013968">
    <property type="entry name" value="PKS_KR"/>
</dbReference>
<dbReference type="Pfam" id="PF00698">
    <property type="entry name" value="Acyl_transf_1"/>
    <property type="match status" value="1"/>
</dbReference>
<dbReference type="InterPro" id="IPR000873">
    <property type="entry name" value="AMP-dep_synth/lig_dom"/>
</dbReference>
<dbReference type="Pfam" id="PF08659">
    <property type="entry name" value="KR"/>
    <property type="match status" value="1"/>
</dbReference>
<dbReference type="Gene3D" id="3.90.180.10">
    <property type="entry name" value="Medium-chain alcohol dehydrogenases, catalytic domain"/>
    <property type="match status" value="1"/>
</dbReference>
<dbReference type="Gene3D" id="3.40.47.10">
    <property type="match status" value="1"/>
</dbReference>
<proteinExistence type="predicted"/>
<evidence type="ECO:0000256" key="2">
    <source>
        <dbReference type="ARBA" id="ARBA00022553"/>
    </source>
</evidence>
<dbReference type="InterPro" id="IPR049552">
    <property type="entry name" value="PKS_DH_N"/>
</dbReference>
<keyword evidence="9" id="KW-1185">Reference proteome</keyword>
<dbReference type="PANTHER" id="PTHR45681:SF8">
    <property type="entry name" value="CARRIER DOMAIN-CONTAINING PROTEIN"/>
    <property type="match status" value="1"/>
</dbReference>
<dbReference type="InterPro" id="IPR042104">
    <property type="entry name" value="PKS_dehydratase_sf"/>
</dbReference>
<evidence type="ECO:0000313" key="8">
    <source>
        <dbReference type="EMBL" id="CAH1253043.1"/>
    </source>
</evidence>
<organism evidence="8 9">
    <name type="scientific">Branchiostoma lanceolatum</name>
    <name type="common">Common lancelet</name>
    <name type="synonym">Amphioxus lanceolatum</name>
    <dbReference type="NCBI Taxonomy" id="7740"/>
    <lineage>
        <taxon>Eukaryota</taxon>
        <taxon>Metazoa</taxon>
        <taxon>Chordata</taxon>
        <taxon>Cephalochordata</taxon>
        <taxon>Leptocardii</taxon>
        <taxon>Amphioxiformes</taxon>
        <taxon>Branchiostomatidae</taxon>
        <taxon>Branchiostoma</taxon>
    </lineage>
</organism>
<dbReference type="InterPro" id="IPR001227">
    <property type="entry name" value="Ac_transferase_dom_sf"/>
</dbReference>
<evidence type="ECO:0000313" key="9">
    <source>
        <dbReference type="Proteomes" id="UP000838412"/>
    </source>
</evidence>
<evidence type="ECO:0000256" key="5">
    <source>
        <dbReference type="PROSITE-ProRule" id="PRU01363"/>
    </source>
</evidence>
<dbReference type="Proteomes" id="UP000838412">
    <property type="component" value="Chromosome 2"/>
</dbReference>
<dbReference type="SMART" id="SM00822">
    <property type="entry name" value="PKS_KR"/>
    <property type="match status" value="1"/>
</dbReference>
<dbReference type="Gene3D" id="3.40.366.10">
    <property type="entry name" value="Malonyl-Coenzyme A Acyl Carrier Protein, domain 2"/>
    <property type="match status" value="1"/>
</dbReference>
<reference evidence="8" key="1">
    <citation type="submission" date="2022-01" db="EMBL/GenBank/DDBJ databases">
        <authorList>
            <person name="Braso-Vives M."/>
        </authorList>
    </citation>
    <scope>NUCLEOTIDE SEQUENCE</scope>
</reference>
<feature type="domain" description="PKS/mFAS DH" evidence="7">
    <location>
        <begin position="912"/>
        <end position="1203"/>
    </location>
</feature>
<evidence type="ECO:0000256" key="3">
    <source>
        <dbReference type="ARBA" id="ARBA00022679"/>
    </source>
</evidence>
<keyword evidence="3" id="KW-0808">Transferase</keyword>
<dbReference type="InterPro" id="IPR016036">
    <property type="entry name" value="Malonyl_transacylase_ACP-bd"/>
</dbReference>
<dbReference type="InterPro" id="IPR050444">
    <property type="entry name" value="Polyketide_Synthase"/>
</dbReference>
<dbReference type="Pfam" id="PF16197">
    <property type="entry name" value="KAsynt_C_assoc"/>
    <property type="match status" value="1"/>
</dbReference>
<dbReference type="PROSITE" id="PS00606">
    <property type="entry name" value="KS3_1"/>
    <property type="match status" value="1"/>
</dbReference>
<dbReference type="SUPFAM" id="SSF56801">
    <property type="entry name" value="Acetyl-CoA synthetase-like"/>
    <property type="match status" value="1"/>
</dbReference>
<dbReference type="InterPro" id="IPR020841">
    <property type="entry name" value="PKS_Beta-ketoAc_synthase_dom"/>
</dbReference>
<dbReference type="SMART" id="SM00825">
    <property type="entry name" value="PKS_KS"/>
    <property type="match status" value="1"/>
</dbReference>
<dbReference type="SUPFAM" id="SSF53901">
    <property type="entry name" value="Thiolase-like"/>
    <property type="match status" value="1"/>
</dbReference>
<dbReference type="GO" id="GO:0004315">
    <property type="term" value="F:3-oxoacyl-[acyl-carrier-protein] synthase activity"/>
    <property type="evidence" value="ECO:0007669"/>
    <property type="project" value="InterPro"/>
</dbReference>
<dbReference type="InterPro" id="IPR049551">
    <property type="entry name" value="PKS_DH_C"/>
</dbReference>
<dbReference type="PROSITE" id="PS52019">
    <property type="entry name" value="PKS_MFAS_DH"/>
    <property type="match status" value="1"/>
</dbReference>
<dbReference type="Gene3D" id="3.30.70.3290">
    <property type="match status" value="1"/>
</dbReference>
<dbReference type="InterPro" id="IPR018201">
    <property type="entry name" value="Ketoacyl_synth_AS"/>
</dbReference>
<dbReference type="SMART" id="SM00827">
    <property type="entry name" value="PKS_AT"/>
    <property type="match status" value="1"/>
</dbReference>
<dbReference type="SUPFAM" id="SSF52151">
    <property type="entry name" value="FabD/lysophospholipase-like"/>
    <property type="match status" value="1"/>
</dbReference>
<evidence type="ECO:0000259" key="6">
    <source>
        <dbReference type="PROSITE" id="PS52004"/>
    </source>
</evidence>
<dbReference type="Pfam" id="PF14765">
    <property type="entry name" value="PS-DH"/>
    <property type="match status" value="1"/>
</dbReference>
<dbReference type="InterPro" id="IPR014030">
    <property type="entry name" value="Ketoacyl_synth_N"/>
</dbReference>
<dbReference type="SUPFAM" id="SSF47336">
    <property type="entry name" value="ACP-like"/>
    <property type="match status" value="1"/>
</dbReference>
<feature type="region of interest" description="N-terminal hotdog fold" evidence="5">
    <location>
        <begin position="912"/>
        <end position="1035"/>
    </location>
</feature>
<feature type="active site" description="Proton acceptor; for dehydratase activity" evidence="5">
    <location>
        <position position="944"/>
    </location>
</feature>
<dbReference type="SUPFAM" id="SSF51735">
    <property type="entry name" value="NAD(P)-binding Rossmann-fold domains"/>
    <property type="match status" value="2"/>
</dbReference>
<dbReference type="GO" id="GO:0004314">
    <property type="term" value="F:[acyl-carrier-protein] S-malonyltransferase activity"/>
    <property type="evidence" value="ECO:0007669"/>
    <property type="project" value="UniProtKB-EC"/>
</dbReference>
<dbReference type="InterPro" id="IPR049900">
    <property type="entry name" value="PKS_mFAS_DH"/>
</dbReference>
<dbReference type="InterPro" id="IPR014031">
    <property type="entry name" value="Ketoacyl_synth_C"/>
</dbReference>
<dbReference type="SMART" id="SM00826">
    <property type="entry name" value="PKS_DH"/>
    <property type="match status" value="1"/>
</dbReference>
<keyword evidence="2" id="KW-0597">Phosphoprotein</keyword>
<dbReference type="InterPro" id="IPR020807">
    <property type="entry name" value="PKS_DH"/>
</dbReference>
<feature type="active site" description="Proton donor; for dehydratase activity" evidence="5">
    <location>
        <position position="1116"/>
    </location>
</feature>
<dbReference type="InterPro" id="IPR036736">
    <property type="entry name" value="ACP-like_sf"/>
</dbReference>
<dbReference type="Pfam" id="PF00109">
    <property type="entry name" value="ketoacyl-synt"/>
    <property type="match status" value="1"/>
</dbReference>
<evidence type="ECO:0000256" key="1">
    <source>
        <dbReference type="ARBA" id="ARBA00022450"/>
    </source>
</evidence>
<evidence type="ECO:0000256" key="4">
    <source>
        <dbReference type="ARBA" id="ARBA00048404"/>
    </source>
</evidence>
<dbReference type="FunFam" id="3.40.47.10:FF:000019">
    <property type="entry name" value="Polyketide synthase type I"/>
    <property type="match status" value="1"/>
</dbReference>
<protein>
    <submittedName>
        <fullName evidence="8">FASN protein</fullName>
    </submittedName>
</protein>
<dbReference type="InterPro" id="IPR014043">
    <property type="entry name" value="Acyl_transferase_dom"/>
</dbReference>
<dbReference type="UniPathway" id="UPA00094"/>